<accession>A0ABU2FQ52</accession>
<proteinExistence type="predicted"/>
<dbReference type="InterPro" id="IPR023976">
    <property type="entry name" value="CHP04031_Htur1727"/>
</dbReference>
<gene>
    <name evidence="2" type="ORF">NDI86_12205</name>
</gene>
<protein>
    <submittedName>
        <fullName evidence="2">Htur_1727 family rSAM-partnered candidate RiPP</fullName>
    </submittedName>
</protein>
<dbReference type="InterPro" id="IPR038693">
    <property type="entry name" value="PaaB_sf"/>
</dbReference>
<evidence type="ECO:0000313" key="3">
    <source>
        <dbReference type="Proteomes" id="UP001268864"/>
    </source>
</evidence>
<reference evidence="2 3" key="1">
    <citation type="submission" date="2022-06" db="EMBL/GenBank/DDBJ databases">
        <title>Halomicroarcula sp. a new haloarchaeum isolate from saline soil.</title>
        <authorList>
            <person name="Strakova D."/>
            <person name="Galisteo C."/>
            <person name="Sanchez-Porro C."/>
            <person name="Ventosa A."/>
        </authorList>
    </citation>
    <scope>NUCLEOTIDE SEQUENCE [LARGE SCALE GENOMIC DNA]</scope>
    <source>
        <strain evidence="2 3">S3CR25-11</strain>
    </source>
</reference>
<keyword evidence="3" id="KW-1185">Reference proteome</keyword>
<feature type="compositionally biased region" description="Basic and acidic residues" evidence="1">
    <location>
        <begin position="99"/>
        <end position="109"/>
    </location>
</feature>
<dbReference type="EMBL" id="JAMQOS010000004">
    <property type="protein sequence ID" value="MDS0282888.1"/>
    <property type="molecule type" value="Genomic_DNA"/>
</dbReference>
<evidence type="ECO:0000313" key="2">
    <source>
        <dbReference type="EMBL" id="MDS0282888.1"/>
    </source>
</evidence>
<sequence length="109" mass="11480">MDAFEKTVDAPRGATGREWEVFCRERESEPLTHVGSVSAPTAGVAREQAATLFGHAAATLWLCPADETVRVQERDLGVGATGGSAGDDETAPTMAAGRMDTETLRGESE</sequence>
<dbReference type="Gene3D" id="3.10.20.520">
    <property type="entry name" value="Phenylacetic acid degradation B"/>
    <property type="match status" value="1"/>
</dbReference>
<comment type="caution">
    <text evidence="2">The sequence shown here is derived from an EMBL/GenBank/DDBJ whole genome shotgun (WGS) entry which is preliminary data.</text>
</comment>
<name>A0ABU2FQ52_9EURY</name>
<dbReference type="InterPro" id="IPR009359">
    <property type="entry name" value="PaaB"/>
</dbReference>
<feature type="region of interest" description="Disordered" evidence="1">
    <location>
        <begin position="77"/>
        <end position="109"/>
    </location>
</feature>
<dbReference type="Proteomes" id="UP001268864">
    <property type="component" value="Unassembled WGS sequence"/>
</dbReference>
<dbReference type="NCBIfam" id="TIGR04031">
    <property type="entry name" value="Htur_1727_fam"/>
    <property type="match status" value="1"/>
</dbReference>
<dbReference type="RefSeq" id="WP_310900727.1">
    <property type="nucleotide sequence ID" value="NZ_JAMQOS010000004.1"/>
</dbReference>
<organism evidence="2 3">
    <name type="scientific">Haloarcula onubensis</name>
    <dbReference type="NCBI Taxonomy" id="2950539"/>
    <lineage>
        <taxon>Archaea</taxon>
        <taxon>Methanobacteriati</taxon>
        <taxon>Methanobacteriota</taxon>
        <taxon>Stenosarchaea group</taxon>
        <taxon>Halobacteria</taxon>
        <taxon>Halobacteriales</taxon>
        <taxon>Haloarculaceae</taxon>
        <taxon>Haloarcula</taxon>
    </lineage>
</organism>
<evidence type="ECO:0000256" key="1">
    <source>
        <dbReference type="SAM" id="MobiDB-lite"/>
    </source>
</evidence>
<dbReference type="Pfam" id="PF06243">
    <property type="entry name" value="PaaB"/>
    <property type="match status" value="1"/>
</dbReference>